<name>A0A1F6A127_9BACT</name>
<organism evidence="1 2">
    <name type="scientific">Candidatus Gottesmanbacteria bacterium RIFCSPHIGHO2_01_FULL_47_48</name>
    <dbReference type="NCBI Taxonomy" id="1798381"/>
    <lineage>
        <taxon>Bacteria</taxon>
        <taxon>Candidatus Gottesmaniibacteriota</taxon>
    </lineage>
</organism>
<comment type="caution">
    <text evidence="1">The sequence shown here is derived from an EMBL/GenBank/DDBJ whole genome shotgun (WGS) entry which is preliminary data.</text>
</comment>
<evidence type="ECO:0000313" key="2">
    <source>
        <dbReference type="Proteomes" id="UP000177871"/>
    </source>
</evidence>
<proteinExistence type="predicted"/>
<evidence type="ECO:0000313" key="1">
    <source>
        <dbReference type="EMBL" id="OGG18389.1"/>
    </source>
</evidence>
<dbReference type="Proteomes" id="UP000177871">
    <property type="component" value="Unassembled WGS sequence"/>
</dbReference>
<accession>A0A1F6A127</accession>
<sequence>MKASEIVMNIALNLVRIARFAAEDRAPRVRQFTDETKEYLERLEKAERSSRFEPTFQKFKIEFERLRKTSAFDPEYIDDLHTWANILTHRAKLA</sequence>
<reference evidence="1 2" key="1">
    <citation type="journal article" date="2016" name="Nat. Commun.">
        <title>Thousands of microbial genomes shed light on interconnected biogeochemical processes in an aquifer system.</title>
        <authorList>
            <person name="Anantharaman K."/>
            <person name="Brown C.T."/>
            <person name="Hug L.A."/>
            <person name="Sharon I."/>
            <person name="Castelle C.J."/>
            <person name="Probst A.J."/>
            <person name="Thomas B.C."/>
            <person name="Singh A."/>
            <person name="Wilkins M.J."/>
            <person name="Karaoz U."/>
            <person name="Brodie E.L."/>
            <person name="Williams K.H."/>
            <person name="Hubbard S.S."/>
            <person name="Banfield J.F."/>
        </authorList>
    </citation>
    <scope>NUCLEOTIDE SEQUENCE [LARGE SCALE GENOMIC DNA]</scope>
</reference>
<gene>
    <name evidence="1" type="ORF">A2721_00380</name>
</gene>
<dbReference type="EMBL" id="MFJK01000015">
    <property type="protein sequence ID" value="OGG18389.1"/>
    <property type="molecule type" value="Genomic_DNA"/>
</dbReference>
<dbReference type="AlphaFoldDB" id="A0A1F6A127"/>
<protein>
    <submittedName>
        <fullName evidence="1">Uncharacterized protein</fullName>
    </submittedName>
</protein>